<dbReference type="EMBL" id="MHCX01000024">
    <property type="protein sequence ID" value="OGY29462.1"/>
    <property type="molecule type" value="Genomic_DNA"/>
</dbReference>
<protein>
    <recommendedName>
        <fullName evidence="3">Nucleoside 2-deoxyribosyltransferase</fullName>
    </recommendedName>
</protein>
<dbReference type="AlphaFoldDB" id="A0A1G1WNY4"/>
<gene>
    <name evidence="1" type="ORF">A3J50_00655</name>
</gene>
<name>A0A1G1WNY4_9BACT</name>
<dbReference type="Gene3D" id="3.40.50.450">
    <property type="match status" value="1"/>
</dbReference>
<accession>A0A1G1WNY4</accession>
<comment type="caution">
    <text evidence="1">The sequence shown here is derived from an EMBL/GenBank/DDBJ whole genome shotgun (WGS) entry which is preliminary data.</text>
</comment>
<proteinExistence type="predicted"/>
<evidence type="ECO:0000313" key="2">
    <source>
        <dbReference type="Proteomes" id="UP000177821"/>
    </source>
</evidence>
<sequence length="148" mass="17331">MNTKKIITLCSSASHYKQMLRVADKLKRLDYKVKYPFTAGIMKKTGIWEVEHYKTWIQNDADYDRKAFLMRKHFDKVVRCDAILVTNYAKNDQEGYIGANVLMEMGLAFHLKKPIYILNQPDKNSPFTEEIWGVKPIILSEDLSKIRL</sequence>
<dbReference type="Proteomes" id="UP000177821">
    <property type="component" value="Unassembled WGS sequence"/>
</dbReference>
<evidence type="ECO:0008006" key="3">
    <source>
        <dbReference type="Google" id="ProtNLM"/>
    </source>
</evidence>
<reference evidence="1 2" key="1">
    <citation type="journal article" date="2016" name="Nat. Commun.">
        <title>Thousands of microbial genomes shed light on interconnected biogeochemical processes in an aquifer system.</title>
        <authorList>
            <person name="Anantharaman K."/>
            <person name="Brown C.T."/>
            <person name="Hug L.A."/>
            <person name="Sharon I."/>
            <person name="Castelle C.J."/>
            <person name="Probst A.J."/>
            <person name="Thomas B.C."/>
            <person name="Singh A."/>
            <person name="Wilkins M.J."/>
            <person name="Karaoz U."/>
            <person name="Brodie E.L."/>
            <person name="Williams K.H."/>
            <person name="Hubbard S.S."/>
            <person name="Banfield J.F."/>
        </authorList>
    </citation>
    <scope>NUCLEOTIDE SEQUENCE [LARGE SCALE GENOMIC DNA]</scope>
</reference>
<evidence type="ECO:0000313" key="1">
    <source>
        <dbReference type="EMBL" id="OGY29462.1"/>
    </source>
</evidence>
<organism evidence="1 2">
    <name type="scientific">Candidatus Woykebacteria bacterium RIFCSPHIGHO2_02_FULL_43_16b</name>
    <dbReference type="NCBI Taxonomy" id="1802601"/>
    <lineage>
        <taxon>Bacteria</taxon>
        <taxon>Candidatus Woykeibacteriota</taxon>
    </lineage>
</organism>